<evidence type="ECO:0000256" key="6">
    <source>
        <dbReference type="ARBA" id="ARBA00023268"/>
    </source>
</evidence>
<dbReference type="Pfam" id="PF02801">
    <property type="entry name" value="Ketoacyl-synt_C"/>
    <property type="match status" value="1"/>
</dbReference>
<accession>A0A4D4LIH9</accession>
<dbReference type="InterPro" id="IPR041618">
    <property type="entry name" value="PKS_DE"/>
</dbReference>
<proteinExistence type="predicted"/>
<dbReference type="GO" id="GO:0033068">
    <property type="term" value="P:macrolide biosynthetic process"/>
    <property type="evidence" value="ECO:0007669"/>
    <property type="project" value="UniProtKB-ARBA"/>
</dbReference>
<dbReference type="NCBIfam" id="NF045894">
    <property type="entry name" value="PKS_plus_SDR"/>
    <property type="match status" value="1"/>
</dbReference>
<dbReference type="SMART" id="SM00823">
    <property type="entry name" value="PKS_PP"/>
    <property type="match status" value="1"/>
</dbReference>
<dbReference type="PANTHER" id="PTHR43775">
    <property type="entry name" value="FATTY ACID SYNTHASE"/>
    <property type="match status" value="1"/>
</dbReference>
<keyword evidence="4" id="KW-0808">Transferase</keyword>
<dbReference type="InterPro" id="IPR016035">
    <property type="entry name" value="Acyl_Trfase/lysoPLipase"/>
</dbReference>
<dbReference type="InterPro" id="IPR006162">
    <property type="entry name" value="Ppantetheine_attach_site"/>
</dbReference>
<evidence type="ECO:0000256" key="1">
    <source>
        <dbReference type="ARBA" id="ARBA00001957"/>
    </source>
</evidence>
<keyword evidence="3" id="KW-0597">Phosphoprotein</keyword>
<keyword evidence="5" id="KW-0045">Antibiotic biosynthesis</keyword>
<dbReference type="Pfam" id="PF00698">
    <property type="entry name" value="Acyl_transf_1"/>
    <property type="match status" value="1"/>
</dbReference>
<dbReference type="InterPro" id="IPR001227">
    <property type="entry name" value="Ac_transferase_dom_sf"/>
</dbReference>
<protein>
    <submittedName>
        <fullName evidence="11">Uncharacterized protein</fullName>
    </submittedName>
</protein>
<dbReference type="PROSITE" id="PS00012">
    <property type="entry name" value="PHOSPHOPANTETHEINE"/>
    <property type="match status" value="1"/>
</dbReference>
<dbReference type="Pfam" id="PF16197">
    <property type="entry name" value="KAsynt_C_assoc"/>
    <property type="match status" value="1"/>
</dbReference>
<dbReference type="InterPro" id="IPR057326">
    <property type="entry name" value="KR_dom"/>
</dbReference>
<dbReference type="InterPro" id="IPR014030">
    <property type="entry name" value="Ketoacyl_synth_N"/>
</dbReference>
<dbReference type="InterPro" id="IPR014043">
    <property type="entry name" value="Acyl_transferase_dom"/>
</dbReference>
<dbReference type="Gene3D" id="3.40.366.10">
    <property type="entry name" value="Malonyl-Coenzyme A Acyl Carrier Protein, domain 2"/>
    <property type="match status" value="1"/>
</dbReference>
<gene>
    <name evidence="11" type="ORF">SVIO_088400</name>
</gene>
<evidence type="ECO:0000313" key="12">
    <source>
        <dbReference type="Proteomes" id="UP000301309"/>
    </source>
</evidence>
<evidence type="ECO:0000256" key="8">
    <source>
        <dbReference type="SAM" id="MobiDB-lite"/>
    </source>
</evidence>
<dbReference type="Pfam" id="PF00550">
    <property type="entry name" value="PP-binding"/>
    <property type="match status" value="1"/>
</dbReference>
<keyword evidence="6" id="KW-0511">Multifunctional enzyme</keyword>
<dbReference type="Pfam" id="PF08659">
    <property type="entry name" value="KR"/>
    <property type="match status" value="1"/>
</dbReference>
<dbReference type="GO" id="GO:0004312">
    <property type="term" value="F:fatty acid synthase activity"/>
    <property type="evidence" value="ECO:0007669"/>
    <property type="project" value="TreeGrafter"/>
</dbReference>
<dbReference type="FunFam" id="1.10.1200.10:FF:000007">
    <property type="entry name" value="Probable polyketide synthase pks17"/>
    <property type="match status" value="1"/>
</dbReference>
<dbReference type="SMART" id="SM00825">
    <property type="entry name" value="PKS_KS"/>
    <property type="match status" value="1"/>
</dbReference>
<dbReference type="EMBL" id="BJHW01000001">
    <property type="protein sequence ID" value="GDY58217.1"/>
    <property type="molecule type" value="Genomic_DNA"/>
</dbReference>
<dbReference type="PANTHER" id="PTHR43775:SF51">
    <property type="entry name" value="INACTIVE PHENOLPHTHIOCEROL SYNTHESIS POLYKETIDE SYNTHASE TYPE I PKS1-RELATED"/>
    <property type="match status" value="1"/>
</dbReference>
<dbReference type="GO" id="GO:0031177">
    <property type="term" value="F:phosphopantetheine binding"/>
    <property type="evidence" value="ECO:0007669"/>
    <property type="project" value="InterPro"/>
</dbReference>
<comment type="caution">
    <text evidence="11">The sequence shown here is derived from an EMBL/GenBank/DDBJ whole genome shotgun (WGS) entry which is preliminary data.</text>
</comment>
<dbReference type="Pfam" id="PF18369">
    <property type="entry name" value="PKS_DE"/>
    <property type="match status" value="1"/>
</dbReference>
<dbReference type="PROSITE" id="PS52004">
    <property type="entry name" value="KS3_2"/>
    <property type="match status" value="1"/>
</dbReference>
<dbReference type="PROSITE" id="PS50075">
    <property type="entry name" value="CARRIER"/>
    <property type="match status" value="1"/>
</dbReference>
<dbReference type="InterPro" id="IPR036736">
    <property type="entry name" value="ACP-like_sf"/>
</dbReference>
<evidence type="ECO:0000313" key="11">
    <source>
        <dbReference type="EMBL" id="GDY58217.1"/>
    </source>
</evidence>
<dbReference type="CDD" id="cd00833">
    <property type="entry name" value="PKS"/>
    <property type="match status" value="1"/>
</dbReference>
<name>A0A4D4LIH9_STRVO</name>
<keyword evidence="12" id="KW-1185">Reference proteome</keyword>
<dbReference type="Pfam" id="PF00109">
    <property type="entry name" value="ketoacyl-synt"/>
    <property type="match status" value="1"/>
</dbReference>
<dbReference type="InterPro" id="IPR050091">
    <property type="entry name" value="PKS_NRPS_Biosynth_Enz"/>
</dbReference>
<sequence>MSVDEKTLDYLRRATADLRDARGRLRELEDRAHEPIAIVGMACRYPGNAASPEELWTLLANGADALSGFPADRGWELEDLYDPDPGRTGKTYAVSGGFLHDAADFDAEFFGISPREALAMDPQQRLLLETSWEAIETAGINPSELSESPVGVFIGANGQDYLSRFQDDAEDGDGYLLTGNTASAMSGRLAYVFGLEGPAVTVDTACSSSLVALHQASVALRSGECSMALAGGATVMSTPIAFVEFSRQRGLAADGRCKAFAEAADGTGWGEGVGVLLLERLSDARARGHRVLAVVRGSAVNQDGASNGLTAPNGPSQERVIRQALANARLLAADVDAVEGHGTGTTLGDPIEAQALLATYGQGREDGRPLWLGSLKSNIGHAQAAAGVGGVIKMVMALNRELLPRTLHVDQPSSHVDWDAGAVELLTDPVAWPRGERVRRAGVSSFGVSGTNAHVILEEAPVEEASGVEVVAAAGGVVPWVVSGRSARALAAQAGRLLEYVRAAQADGGGVDAVGVGRALVGSRAVFEHRAVVLGSDVEELEAGLAGLAEGKAFGGAGGVAAGRVRSGRVAVLFSGQGSQRAGMGRELYDAFPAFASAFDEVCAGFDGLLERPLREVVFADAVSGEGGGLLDRTVFTQAGLFALEVALFRLMESFGVRADFLVGHSIGEVVAAYVAGVWSLEDACALVAARGQLMQDLPAGGAMASVQAGAEEMDQALGVLRVGSGLGGVVGVAAVNGPDQVVVSGEEAAVARVAGHWRGLGRKVKGLRVGHGFHSALMEPMLDSFREVLEGLSFAPPRLAVVSNVTGRPAEVGEVCSPEYWVRHVRQAVLFGPGVEWLAEHGQVTRFVELGPDGVLSAMAHNCLAHHNDPGSGDQPEVIASLRRDQPEVNAVLTCLARQFATGTSIDWTPALGGSDSSAPQARLDMPTYAFQRQRYWPEAQAKVVEGPTTTASAKESRFWSAVDEEDAEAVSALLGLAGDEREPGFHEVLPVLADWHRRENRRSTVNDWRYRVVWKPIVETGASGGAAPTLAGTWLAVIPAGSRGMTTWVHDALTELARSGASVVPLEVSASAGADRAALAEDIRAAVARHDAEEDTEGGTTSVAGVLSFLALDEGPGPVHPVAPAGAAATLTLVHALSDLDMDLPLWLMTKGAVAVGRSDTLPSPLQSMVWGLGRVIGLEHPQWWGGLIDLPDVLDDRAARRWLAALASSAGEDQVAIRTSGAFVRRLVRARTGESRAAFGGSWRPGGTVLITGGTGALGGHVARWLADAGAAHLLLVSRRGPAAAGAADLVAELEAAGASVTVAACDVADREAVRALLATLPDEHPLSAIVHTAGSGGDLRPVVETGLESFADVLDAKVTGARCLHELTREMELDAFVLFSSAAATWGSGGQGSYAAANAYLDALAEHRRALGLAGTSIAWGAWADAGMAVVDAAEEMVRRRGLRSMPPELAVVALQQVWDSGDPSVTVADVDWERFVPGFTAARNRPLLLDLPEAARALEETRSSAGEKTSAWLTQLTEASVEERERLLLELVRTHAAAVLNYGDSGDIAANRALKDLGFDSLTAVELRNRLNAVTGLALPTTVVFDHPTPAALVAHLRARLFGEEGGETSGRRLLGTPPGGQAEDDACTDPVVIVGAACRYPGGVGSPEQLWDLVAGGWTRSPGSPPTVAGTLRASTTRIPTGPGRPMR</sequence>
<dbReference type="FunFam" id="3.40.47.10:FF:000019">
    <property type="entry name" value="Polyketide synthase type I"/>
    <property type="match status" value="1"/>
</dbReference>
<dbReference type="Gene3D" id="3.30.70.3290">
    <property type="match status" value="1"/>
</dbReference>
<dbReference type="SUPFAM" id="SSF51735">
    <property type="entry name" value="NAD(P)-binding Rossmann-fold domains"/>
    <property type="match status" value="2"/>
</dbReference>
<comment type="cofactor">
    <cofactor evidence="1">
        <name>pantetheine 4'-phosphate</name>
        <dbReference type="ChEBI" id="CHEBI:47942"/>
    </cofactor>
</comment>
<dbReference type="InterPro" id="IPR018201">
    <property type="entry name" value="Ketoacyl_synth_AS"/>
</dbReference>
<evidence type="ECO:0000256" key="7">
    <source>
        <dbReference type="ARBA" id="ARBA00023315"/>
    </source>
</evidence>
<dbReference type="InterPro" id="IPR009081">
    <property type="entry name" value="PP-bd_ACP"/>
</dbReference>
<evidence type="ECO:0000259" key="9">
    <source>
        <dbReference type="PROSITE" id="PS50075"/>
    </source>
</evidence>
<dbReference type="InterPro" id="IPR014031">
    <property type="entry name" value="Ketoacyl_synth_C"/>
</dbReference>
<reference evidence="11 12" key="1">
    <citation type="journal article" date="2020" name="Int. J. Syst. Evol. Microbiol.">
        <title>Reclassification of Streptomyces castelarensis and Streptomyces sporoclivatus as later heterotypic synonyms of Streptomyces antimycoticus.</title>
        <authorList>
            <person name="Komaki H."/>
            <person name="Tamura T."/>
        </authorList>
    </citation>
    <scope>NUCLEOTIDE SEQUENCE [LARGE SCALE GENOMIC DNA]</scope>
    <source>
        <strain evidence="11 12">NBRC 13459</strain>
    </source>
</reference>
<dbReference type="Gene3D" id="1.10.1200.10">
    <property type="entry name" value="ACP-like"/>
    <property type="match status" value="1"/>
</dbReference>
<dbReference type="InterPro" id="IPR013968">
    <property type="entry name" value="PKS_KR"/>
</dbReference>
<feature type="domain" description="Carrier" evidence="9">
    <location>
        <begin position="1531"/>
        <end position="1606"/>
    </location>
</feature>
<evidence type="ECO:0000256" key="4">
    <source>
        <dbReference type="ARBA" id="ARBA00022679"/>
    </source>
</evidence>
<dbReference type="Proteomes" id="UP000301309">
    <property type="component" value="Unassembled WGS sequence"/>
</dbReference>
<dbReference type="SUPFAM" id="SSF52151">
    <property type="entry name" value="FabD/lysophospholipase-like"/>
    <property type="match status" value="1"/>
</dbReference>
<dbReference type="PROSITE" id="PS00606">
    <property type="entry name" value="KS3_1"/>
    <property type="match status" value="1"/>
</dbReference>
<dbReference type="GO" id="GO:0004315">
    <property type="term" value="F:3-oxoacyl-[acyl-carrier-protein] synthase activity"/>
    <property type="evidence" value="ECO:0007669"/>
    <property type="project" value="InterPro"/>
</dbReference>
<dbReference type="OrthoDB" id="9778690at2"/>
<dbReference type="Gene3D" id="3.40.50.720">
    <property type="entry name" value="NAD(P)-binding Rossmann-like Domain"/>
    <property type="match status" value="1"/>
</dbReference>
<evidence type="ECO:0000256" key="3">
    <source>
        <dbReference type="ARBA" id="ARBA00022553"/>
    </source>
</evidence>
<evidence type="ECO:0000256" key="2">
    <source>
        <dbReference type="ARBA" id="ARBA00022450"/>
    </source>
</evidence>
<organism evidence="11 12">
    <name type="scientific">Streptomyces violaceusniger</name>
    <dbReference type="NCBI Taxonomy" id="68280"/>
    <lineage>
        <taxon>Bacteria</taxon>
        <taxon>Bacillati</taxon>
        <taxon>Actinomycetota</taxon>
        <taxon>Actinomycetes</taxon>
        <taxon>Kitasatosporales</taxon>
        <taxon>Streptomycetaceae</taxon>
        <taxon>Streptomyces</taxon>
        <taxon>Streptomyces violaceusniger group</taxon>
    </lineage>
</organism>
<dbReference type="InterPro" id="IPR036291">
    <property type="entry name" value="NAD(P)-bd_dom_sf"/>
</dbReference>
<dbReference type="SUPFAM" id="SSF55048">
    <property type="entry name" value="Probable ACP-binding domain of malonyl-CoA ACP transacylase"/>
    <property type="match status" value="1"/>
</dbReference>
<feature type="domain" description="Ketosynthase family 3 (KS3)" evidence="10">
    <location>
        <begin position="33"/>
        <end position="459"/>
    </location>
</feature>
<dbReference type="InterPro" id="IPR016039">
    <property type="entry name" value="Thiolase-like"/>
</dbReference>
<dbReference type="InterPro" id="IPR020806">
    <property type="entry name" value="PKS_PP-bd"/>
</dbReference>
<feature type="region of interest" description="Disordered" evidence="8">
    <location>
        <begin position="1667"/>
        <end position="1694"/>
    </location>
</feature>
<dbReference type="SMART" id="SM00827">
    <property type="entry name" value="PKS_AT"/>
    <property type="match status" value="1"/>
</dbReference>
<dbReference type="SUPFAM" id="SSF53901">
    <property type="entry name" value="Thiolase-like"/>
    <property type="match status" value="1"/>
</dbReference>
<keyword evidence="2" id="KW-0596">Phosphopantetheine</keyword>
<dbReference type="SUPFAM" id="SSF47336">
    <property type="entry name" value="ACP-like"/>
    <property type="match status" value="1"/>
</dbReference>
<dbReference type="InterPro" id="IPR020841">
    <property type="entry name" value="PKS_Beta-ketoAc_synthase_dom"/>
</dbReference>
<dbReference type="Gene3D" id="6.10.140.1830">
    <property type="match status" value="1"/>
</dbReference>
<dbReference type="InterPro" id="IPR032821">
    <property type="entry name" value="PKS_assoc"/>
</dbReference>
<dbReference type="CDD" id="cd08952">
    <property type="entry name" value="KR_1_SDR_x"/>
    <property type="match status" value="1"/>
</dbReference>
<evidence type="ECO:0000256" key="5">
    <source>
        <dbReference type="ARBA" id="ARBA00023194"/>
    </source>
</evidence>
<dbReference type="SMART" id="SM00822">
    <property type="entry name" value="PKS_KR"/>
    <property type="match status" value="1"/>
</dbReference>
<dbReference type="SMART" id="SM01294">
    <property type="entry name" value="PKS_PP_betabranch"/>
    <property type="match status" value="1"/>
</dbReference>
<evidence type="ECO:0000259" key="10">
    <source>
        <dbReference type="PROSITE" id="PS52004"/>
    </source>
</evidence>
<dbReference type="GO" id="GO:0006633">
    <property type="term" value="P:fatty acid biosynthetic process"/>
    <property type="evidence" value="ECO:0007669"/>
    <property type="project" value="InterPro"/>
</dbReference>
<dbReference type="InterPro" id="IPR016036">
    <property type="entry name" value="Malonyl_transacylase_ACP-bd"/>
</dbReference>
<dbReference type="Gene3D" id="3.40.47.10">
    <property type="match status" value="1"/>
</dbReference>
<dbReference type="InterPro" id="IPR015083">
    <property type="entry name" value="NorB/c/GfsB-D-like_docking"/>
</dbReference>
<keyword evidence="7" id="KW-0012">Acyltransferase</keyword>
<dbReference type="Pfam" id="PF08990">
    <property type="entry name" value="Docking"/>
    <property type="match status" value="1"/>
</dbReference>